<organism evidence="1">
    <name type="scientific">uncultured Caudovirales phage</name>
    <dbReference type="NCBI Taxonomy" id="2100421"/>
    <lineage>
        <taxon>Viruses</taxon>
        <taxon>Duplodnaviria</taxon>
        <taxon>Heunggongvirae</taxon>
        <taxon>Uroviricota</taxon>
        <taxon>Caudoviricetes</taxon>
        <taxon>Peduoviridae</taxon>
        <taxon>Maltschvirus</taxon>
        <taxon>Maltschvirus maltsch</taxon>
    </lineage>
</organism>
<reference evidence="1" key="1">
    <citation type="submission" date="2020-04" db="EMBL/GenBank/DDBJ databases">
        <authorList>
            <person name="Chiriac C."/>
            <person name="Salcher M."/>
            <person name="Ghai R."/>
            <person name="Kavagutti S V."/>
        </authorList>
    </citation>
    <scope>NUCLEOTIDE SEQUENCE</scope>
</reference>
<name>A0A6J5LUY7_9CAUD</name>
<gene>
    <name evidence="1" type="ORF">UFOVP327_38</name>
</gene>
<accession>A0A6J5LUY7</accession>
<proteinExistence type="predicted"/>
<sequence>MPTTYKVLGQSAPTANTATTLYTVPAATSTVCSSMTICNSSGANANVSVQVAVANAASSQSQFIVNNNNLISGDTLFLTLGVTLAATDTVRVTASGANVAFQIFGSEIS</sequence>
<evidence type="ECO:0000313" key="1">
    <source>
        <dbReference type="EMBL" id="CAB4137602.1"/>
    </source>
</evidence>
<protein>
    <submittedName>
        <fullName evidence="1">Uncharacterized protein</fullName>
    </submittedName>
</protein>
<dbReference type="EMBL" id="LR796331">
    <property type="protein sequence ID" value="CAB4137602.1"/>
    <property type="molecule type" value="Genomic_DNA"/>
</dbReference>